<accession>A0ACC2ASL1</accession>
<keyword evidence="2" id="KW-1185">Reference proteome</keyword>
<evidence type="ECO:0000313" key="1">
    <source>
        <dbReference type="EMBL" id="KAJ7520172.1"/>
    </source>
</evidence>
<organism evidence="1 2">
    <name type="scientific">Diphasiastrum complanatum</name>
    <name type="common">Issler's clubmoss</name>
    <name type="synonym">Lycopodium complanatum</name>
    <dbReference type="NCBI Taxonomy" id="34168"/>
    <lineage>
        <taxon>Eukaryota</taxon>
        <taxon>Viridiplantae</taxon>
        <taxon>Streptophyta</taxon>
        <taxon>Embryophyta</taxon>
        <taxon>Tracheophyta</taxon>
        <taxon>Lycopodiopsida</taxon>
        <taxon>Lycopodiales</taxon>
        <taxon>Lycopodiaceae</taxon>
        <taxon>Lycopodioideae</taxon>
        <taxon>Diphasiastrum</taxon>
    </lineage>
</organism>
<evidence type="ECO:0000313" key="2">
    <source>
        <dbReference type="Proteomes" id="UP001162992"/>
    </source>
</evidence>
<name>A0ACC2ASL1_DIPCM</name>
<sequence length="146" mass="16621">MAIVAVVEDKTLPIGVGSNQALPKGLFRSISYKVNIRKMCRSLFQVQGPQMAFEDEPDPDLCNTNLEVFDFTRTLLHKLLQNLIGAACRESMTANWKLLNYGTLEKSISFVPKYWKEKSFAHFGSVMTICKWHIQCAPRVLKVRVL</sequence>
<gene>
    <name evidence="1" type="ORF">O6H91_20G070600</name>
</gene>
<dbReference type="EMBL" id="CM055111">
    <property type="protein sequence ID" value="KAJ7520172.1"/>
    <property type="molecule type" value="Genomic_DNA"/>
</dbReference>
<proteinExistence type="predicted"/>
<comment type="caution">
    <text evidence="1">The sequence shown here is derived from an EMBL/GenBank/DDBJ whole genome shotgun (WGS) entry which is preliminary data.</text>
</comment>
<protein>
    <submittedName>
        <fullName evidence="1">Uncharacterized protein</fullName>
    </submittedName>
</protein>
<reference evidence="2" key="1">
    <citation type="journal article" date="2024" name="Proc. Natl. Acad. Sci. U.S.A.">
        <title>Extraordinary preservation of gene collinearity over three hundred million years revealed in homosporous lycophytes.</title>
        <authorList>
            <person name="Li C."/>
            <person name="Wickell D."/>
            <person name="Kuo L.Y."/>
            <person name="Chen X."/>
            <person name="Nie B."/>
            <person name="Liao X."/>
            <person name="Peng D."/>
            <person name="Ji J."/>
            <person name="Jenkins J."/>
            <person name="Williams M."/>
            <person name="Shu S."/>
            <person name="Plott C."/>
            <person name="Barry K."/>
            <person name="Rajasekar S."/>
            <person name="Grimwood J."/>
            <person name="Han X."/>
            <person name="Sun S."/>
            <person name="Hou Z."/>
            <person name="He W."/>
            <person name="Dai G."/>
            <person name="Sun C."/>
            <person name="Schmutz J."/>
            <person name="Leebens-Mack J.H."/>
            <person name="Li F.W."/>
            <person name="Wang L."/>
        </authorList>
    </citation>
    <scope>NUCLEOTIDE SEQUENCE [LARGE SCALE GENOMIC DNA]</scope>
    <source>
        <strain evidence="2">cv. PW_Plant_1</strain>
    </source>
</reference>
<dbReference type="Proteomes" id="UP001162992">
    <property type="component" value="Chromosome 20"/>
</dbReference>